<organism evidence="8 9">
    <name type="scientific">Candidatus Liberibacter ctenarytainae</name>
    <dbReference type="NCBI Taxonomy" id="2020335"/>
    <lineage>
        <taxon>Bacteria</taxon>
        <taxon>Pseudomonadati</taxon>
        <taxon>Pseudomonadota</taxon>
        <taxon>Alphaproteobacteria</taxon>
        <taxon>Hyphomicrobiales</taxon>
        <taxon>Rhizobiaceae</taxon>
        <taxon>Liberibacter</taxon>
    </lineage>
</organism>
<keyword evidence="2 6" id="KW-0889">Transcription antitermination</keyword>
<evidence type="ECO:0000256" key="6">
    <source>
        <dbReference type="HAMAP-Rule" id="MF_00073"/>
    </source>
</evidence>
<evidence type="ECO:0000256" key="5">
    <source>
        <dbReference type="ARBA" id="ARBA00023163"/>
    </source>
</evidence>
<dbReference type="PANTHER" id="PTHR11078">
    <property type="entry name" value="N UTILIZATION SUBSTANCE PROTEIN B-RELATED"/>
    <property type="match status" value="1"/>
</dbReference>
<dbReference type="PANTHER" id="PTHR11078:SF3">
    <property type="entry name" value="ANTITERMINATION NUSB DOMAIN-CONTAINING PROTEIN"/>
    <property type="match status" value="1"/>
</dbReference>
<comment type="similarity">
    <text evidence="1 6">Belongs to the NusB family.</text>
</comment>
<dbReference type="InterPro" id="IPR035926">
    <property type="entry name" value="NusB-like_sf"/>
</dbReference>
<evidence type="ECO:0000313" key="9">
    <source>
        <dbReference type="Proteomes" id="UP000736856"/>
    </source>
</evidence>
<evidence type="ECO:0000256" key="2">
    <source>
        <dbReference type="ARBA" id="ARBA00022814"/>
    </source>
</evidence>
<sequence length="167" mass="18808">MDTQGDKEYSNFAQKRGVARLSAVQALYQIDIVGCSIGEVLSEHDTYQFYKEIDENVYSQVDLEWFRVIVHGVTENKNHIDGLISSCLTEGWSLARLDLIVCAILRAGLFELINCYSVPVEVIISEYVSIAHAFFDNSEPNFINAVLDRLSRSPDMKRKKNGLAIAT</sequence>
<dbReference type="Proteomes" id="UP000736856">
    <property type="component" value="Unassembled WGS sequence"/>
</dbReference>
<accession>A0A937AKP6</accession>
<comment type="caution">
    <text evidence="8">The sequence shown here is derived from an EMBL/GenBank/DDBJ whole genome shotgun (WGS) entry which is preliminary data.</text>
</comment>
<evidence type="ECO:0000256" key="3">
    <source>
        <dbReference type="ARBA" id="ARBA00022884"/>
    </source>
</evidence>
<name>A0A937AKP6_9HYPH</name>
<dbReference type="GO" id="GO:0003723">
    <property type="term" value="F:RNA binding"/>
    <property type="evidence" value="ECO:0007669"/>
    <property type="project" value="UniProtKB-UniRule"/>
</dbReference>
<evidence type="ECO:0000256" key="4">
    <source>
        <dbReference type="ARBA" id="ARBA00023015"/>
    </source>
</evidence>
<dbReference type="EMBL" id="SEOL01000001">
    <property type="protein sequence ID" value="MBL0848552.1"/>
    <property type="molecule type" value="Genomic_DNA"/>
</dbReference>
<evidence type="ECO:0000259" key="7">
    <source>
        <dbReference type="Pfam" id="PF01029"/>
    </source>
</evidence>
<dbReference type="Pfam" id="PF01029">
    <property type="entry name" value="NusB"/>
    <property type="match status" value="1"/>
</dbReference>
<dbReference type="SUPFAM" id="SSF48013">
    <property type="entry name" value="NusB-like"/>
    <property type="match status" value="1"/>
</dbReference>
<reference evidence="8" key="1">
    <citation type="submission" date="2019-02" db="EMBL/GenBank/DDBJ databases">
        <title>A novel Candidatus Liberibacter species associated with the New Zealand native fuchsia psyllid, Ctenarytaina fuchsiae.</title>
        <authorList>
            <person name="Thompson S.M."/>
            <person name="Jorgensen N."/>
            <person name="David C."/>
            <person name="Bulman S.R."/>
            <person name="Smith G.R."/>
        </authorList>
    </citation>
    <scope>NUCLEOTIDE SEQUENCE</scope>
    <source>
        <strain evidence="8">Oxford</strain>
    </source>
</reference>
<dbReference type="GO" id="GO:0005829">
    <property type="term" value="C:cytosol"/>
    <property type="evidence" value="ECO:0007669"/>
    <property type="project" value="TreeGrafter"/>
</dbReference>
<evidence type="ECO:0000313" key="8">
    <source>
        <dbReference type="EMBL" id="MBL0848552.1"/>
    </source>
</evidence>
<dbReference type="InterPro" id="IPR006027">
    <property type="entry name" value="NusB_RsmB_TIM44"/>
</dbReference>
<dbReference type="GO" id="GO:0031564">
    <property type="term" value="P:transcription antitermination"/>
    <property type="evidence" value="ECO:0007669"/>
    <property type="project" value="UniProtKB-KW"/>
</dbReference>
<feature type="domain" description="NusB/RsmB/TIM44" evidence="7">
    <location>
        <begin position="19"/>
        <end position="152"/>
    </location>
</feature>
<protein>
    <recommendedName>
        <fullName evidence="6">Transcription antitermination protein NusB</fullName>
    </recommendedName>
    <alternativeName>
        <fullName evidence="6">Antitermination factor NusB</fullName>
    </alternativeName>
</protein>
<keyword evidence="4 6" id="KW-0805">Transcription regulation</keyword>
<proteinExistence type="inferred from homology"/>
<keyword evidence="5 6" id="KW-0804">Transcription</keyword>
<dbReference type="AlphaFoldDB" id="A0A937AKP6"/>
<comment type="function">
    <text evidence="6">Involved in transcription antitermination. Required for transcription of ribosomal RNA (rRNA) genes. Binds specifically to the boxA antiterminator sequence of the ribosomal RNA (rrn) operons.</text>
</comment>
<dbReference type="NCBIfam" id="TIGR01951">
    <property type="entry name" value="nusB"/>
    <property type="match status" value="1"/>
</dbReference>
<dbReference type="Gene3D" id="1.10.940.10">
    <property type="entry name" value="NusB-like"/>
    <property type="match status" value="1"/>
</dbReference>
<dbReference type="HAMAP" id="MF_00073">
    <property type="entry name" value="NusB"/>
    <property type="match status" value="1"/>
</dbReference>
<keyword evidence="3 6" id="KW-0694">RNA-binding</keyword>
<dbReference type="InterPro" id="IPR011605">
    <property type="entry name" value="NusB_fam"/>
</dbReference>
<dbReference type="GO" id="GO:0006353">
    <property type="term" value="P:DNA-templated transcription termination"/>
    <property type="evidence" value="ECO:0007669"/>
    <property type="project" value="UniProtKB-UniRule"/>
</dbReference>
<evidence type="ECO:0000256" key="1">
    <source>
        <dbReference type="ARBA" id="ARBA00005952"/>
    </source>
</evidence>
<gene>
    <name evidence="6 8" type="primary">nusB</name>
    <name evidence="8" type="ORF">EU981_00385</name>
</gene>